<dbReference type="Proteomes" id="UP001296873">
    <property type="component" value="Unassembled WGS sequence"/>
</dbReference>
<protein>
    <submittedName>
        <fullName evidence="1">L-asparaginase II</fullName>
    </submittedName>
</protein>
<dbReference type="Pfam" id="PF06089">
    <property type="entry name" value="Asparaginase_II"/>
    <property type="match status" value="1"/>
</dbReference>
<dbReference type="PANTHER" id="PTHR42110:SF1">
    <property type="entry name" value="L-ASPARAGINASE, PUTATIVE (AFU_ORTHOLOGUE AFUA_3G11890)-RELATED"/>
    <property type="match status" value="1"/>
</dbReference>
<comment type="caution">
    <text evidence="1">The sequence shown here is derived from an EMBL/GenBank/DDBJ whole genome shotgun (WGS) entry which is preliminary data.</text>
</comment>
<evidence type="ECO:0000313" key="1">
    <source>
        <dbReference type="EMBL" id="MBK1667440.1"/>
    </source>
</evidence>
<gene>
    <name evidence="1" type="ORF">CKO28_05270</name>
</gene>
<reference evidence="1 2" key="1">
    <citation type="journal article" date="2020" name="Microorganisms">
        <title>Osmotic Adaptation and Compatible Solute Biosynthesis of Phototrophic Bacteria as Revealed from Genome Analyses.</title>
        <authorList>
            <person name="Imhoff J.F."/>
            <person name="Rahn T."/>
            <person name="Kunzel S."/>
            <person name="Keller A."/>
            <person name="Neulinger S.C."/>
        </authorList>
    </citation>
    <scope>NUCLEOTIDE SEQUENCE [LARGE SCALE GENOMIC DNA]</scope>
    <source>
        <strain evidence="1 2">DSM 9895</strain>
    </source>
</reference>
<proteinExistence type="predicted"/>
<dbReference type="RefSeq" id="WP_200339552.1">
    <property type="nucleotide sequence ID" value="NZ_NRRL01000007.1"/>
</dbReference>
<dbReference type="EMBL" id="NRRL01000007">
    <property type="protein sequence ID" value="MBK1667440.1"/>
    <property type="molecule type" value="Genomic_DNA"/>
</dbReference>
<dbReference type="InterPro" id="IPR012338">
    <property type="entry name" value="Beta-lactam/transpept-like"/>
</dbReference>
<dbReference type="InterPro" id="IPR010349">
    <property type="entry name" value="Asparaginase_II"/>
</dbReference>
<sequence>MPFDAPAESANNPVLVEVTRGGAVESRHRGAFAVVDTDGRVVLSAGRVAAPVFPRSAIKPIQALPLIESGAADAFALSDAELAIACASHNGEPDQVEAVTGWLARLGLGAGDLACGGHAPKHEPSARALARAGQAWDGRHDNCSGKHTGFLTLARQLGAPTRGYVGFAHPVQQRVLGVLEQMTGLDDLTAQPRGIDGCGIPTIALPLGNLALAMARFGAADDQPERRQAACRRLRHALAAQPRMIAGTDRLDSAIAQALGPRCLAKTGAEGVYGAALPELGLGLALKIDDGAGRAAEVALLRLLTRLQLLDGAAGDALAGHANPAVTARDGRTVGEIRPAANFPGLGE</sequence>
<dbReference type="SUPFAM" id="SSF56601">
    <property type="entry name" value="beta-lactamase/transpeptidase-like"/>
    <property type="match status" value="1"/>
</dbReference>
<evidence type="ECO:0000313" key="2">
    <source>
        <dbReference type="Proteomes" id="UP001296873"/>
    </source>
</evidence>
<dbReference type="PANTHER" id="PTHR42110">
    <property type="entry name" value="L-ASPARAGINASE, PUTATIVE (AFU_ORTHOLOGUE AFUA_3G11890)-RELATED"/>
    <property type="match status" value="1"/>
</dbReference>
<name>A0ABS1DAP7_9PROT</name>
<organism evidence="1 2">
    <name type="scientific">Rhodovibrio sodomensis</name>
    <dbReference type="NCBI Taxonomy" id="1088"/>
    <lineage>
        <taxon>Bacteria</taxon>
        <taxon>Pseudomonadati</taxon>
        <taxon>Pseudomonadota</taxon>
        <taxon>Alphaproteobacteria</taxon>
        <taxon>Rhodospirillales</taxon>
        <taxon>Rhodovibrionaceae</taxon>
        <taxon>Rhodovibrio</taxon>
    </lineage>
</organism>
<keyword evidence="2" id="KW-1185">Reference proteome</keyword>
<accession>A0ABS1DAP7</accession>